<organism evidence="1 2">
    <name type="scientific">Nocardioides cavernaquae</name>
    <dbReference type="NCBI Taxonomy" id="2321396"/>
    <lineage>
        <taxon>Bacteria</taxon>
        <taxon>Bacillati</taxon>
        <taxon>Actinomycetota</taxon>
        <taxon>Actinomycetes</taxon>
        <taxon>Propionibacteriales</taxon>
        <taxon>Nocardioidaceae</taxon>
        <taxon>Nocardioides</taxon>
    </lineage>
</organism>
<name>A0A3A5H686_9ACTN</name>
<accession>A0A3A5H686</accession>
<comment type="caution">
    <text evidence="1">The sequence shown here is derived from an EMBL/GenBank/DDBJ whole genome shotgun (WGS) entry which is preliminary data.</text>
</comment>
<evidence type="ECO:0000313" key="1">
    <source>
        <dbReference type="EMBL" id="RJS45451.1"/>
    </source>
</evidence>
<dbReference type="Proteomes" id="UP000276542">
    <property type="component" value="Unassembled WGS sequence"/>
</dbReference>
<evidence type="ECO:0008006" key="3">
    <source>
        <dbReference type="Google" id="ProtNLM"/>
    </source>
</evidence>
<keyword evidence="2" id="KW-1185">Reference proteome</keyword>
<reference evidence="2" key="1">
    <citation type="submission" date="2018-09" db="EMBL/GenBank/DDBJ databases">
        <authorList>
            <person name="Zhu H."/>
        </authorList>
    </citation>
    <scope>NUCLEOTIDE SEQUENCE [LARGE SCALE GENOMIC DNA]</scope>
    <source>
        <strain evidence="2">K1W22B-1</strain>
    </source>
</reference>
<proteinExistence type="predicted"/>
<dbReference type="EMBL" id="QYRP01000002">
    <property type="protein sequence ID" value="RJS45451.1"/>
    <property type="molecule type" value="Genomic_DNA"/>
</dbReference>
<sequence>MEVTPEQRIAEARPLLPRPFAAVTGWAALRWLGSAWLDGSGRRPDEELDVQLVTGGLHARPQQGFAISEERLSWTDLIDVDGLRITRPVRSVCFLMRYAAGVREAVRALDLAAYNDLVSIAEVRKYADGLGGWTGMPQLRAALELADENAWSPREVDLRLIWELDAGLPRPLCNVPIFDLRGNLIGAPDVLDLEAGVVGEYDGALHLEGAQRTRDVRREALFRGHGLEYVTMLSSDLPDPSGVVGRILAAHRRASRHDKGERTWTVQPPAWWTPTLTVDQRRALTTSQRERFLSIRRRAA</sequence>
<evidence type="ECO:0000313" key="2">
    <source>
        <dbReference type="Proteomes" id="UP000276542"/>
    </source>
</evidence>
<dbReference type="AlphaFoldDB" id="A0A3A5H686"/>
<gene>
    <name evidence="1" type="ORF">D4739_03905</name>
</gene>
<protein>
    <recommendedName>
        <fullName evidence="3">DUF559 domain-containing protein</fullName>
    </recommendedName>
</protein>